<feature type="domain" description="25S rRNA (uridine-N(3))-methyltransferase BMT5-like" evidence="2">
    <location>
        <begin position="105"/>
        <end position="274"/>
    </location>
</feature>
<evidence type="ECO:0000313" key="4">
    <source>
        <dbReference type="Proteomes" id="UP000626109"/>
    </source>
</evidence>
<dbReference type="InterPro" id="IPR019446">
    <property type="entry name" value="BMT5-like"/>
</dbReference>
<dbReference type="Gene3D" id="3.40.50.720">
    <property type="entry name" value="NAD(P)-binding Rossmann-like Domain"/>
    <property type="match status" value="1"/>
</dbReference>
<evidence type="ECO:0000256" key="1">
    <source>
        <dbReference type="SAM" id="MobiDB-lite"/>
    </source>
</evidence>
<feature type="region of interest" description="Disordered" evidence="1">
    <location>
        <begin position="1"/>
        <end position="83"/>
    </location>
</feature>
<feature type="compositionally biased region" description="Polar residues" evidence="1">
    <location>
        <begin position="1"/>
        <end position="10"/>
    </location>
</feature>
<dbReference type="EMBL" id="CAJNNW010033148">
    <property type="protein sequence ID" value="CAE8717370.1"/>
    <property type="molecule type" value="Genomic_DNA"/>
</dbReference>
<name>A0A813L1M2_POLGL</name>
<dbReference type="GO" id="GO:0070475">
    <property type="term" value="P:rRNA base methylation"/>
    <property type="evidence" value="ECO:0007669"/>
    <property type="project" value="InterPro"/>
</dbReference>
<accession>A0A813L1M2</accession>
<proteinExistence type="predicted"/>
<dbReference type="AlphaFoldDB" id="A0A813L1M2"/>
<reference evidence="3" key="1">
    <citation type="submission" date="2021-02" db="EMBL/GenBank/DDBJ databases">
        <authorList>
            <person name="Dougan E. K."/>
            <person name="Rhodes N."/>
            <person name="Thang M."/>
            <person name="Chan C."/>
        </authorList>
    </citation>
    <scope>NUCLEOTIDE SEQUENCE</scope>
</reference>
<evidence type="ECO:0000259" key="2">
    <source>
        <dbReference type="Pfam" id="PF10354"/>
    </source>
</evidence>
<evidence type="ECO:0000313" key="3">
    <source>
        <dbReference type="EMBL" id="CAE8717370.1"/>
    </source>
</evidence>
<comment type="caution">
    <text evidence="3">The sequence shown here is derived from an EMBL/GenBank/DDBJ whole genome shotgun (WGS) entry which is preliminary data.</text>
</comment>
<protein>
    <recommendedName>
        <fullName evidence="2">25S rRNA (uridine-N(3))-methyltransferase BMT5-like domain-containing protein</fullName>
    </recommendedName>
</protein>
<dbReference type="Proteomes" id="UP000626109">
    <property type="component" value="Unassembled WGS sequence"/>
</dbReference>
<dbReference type="GO" id="GO:0005737">
    <property type="term" value="C:cytoplasm"/>
    <property type="evidence" value="ECO:0007669"/>
    <property type="project" value="TreeGrafter"/>
</dbReference>
<feature type="compositionally biased region" description="Basic and acidic residues" evidence="1">
    <location>
        <begin position="22"/>
        <end position="33"/>
    </location>
</feature>
<dbReference type="PANTHER" id="PTHR11538:SF26">
    <property type="entry name" value="FERREDOXIN-FOLD ANTICODON-BINDING DOMAIN-CONTAINING PROTEIN 1"/>
    <property type="match status" value="1"/>
</dbReference>
<dbReference type="PANTHER" id="PTHR11538">
    <property type="entry name" value="PHENYLALANYL-TRNA SYNTHETASE"/>
    <property type="match status" value="1"/>
</dbReference>
<gene>
    <name evidence="3" type="ORF">PGLA2088_LOCUS39503</name>
</gene>
<feature type="compositionally biased region" description="Basic residues" evidence="1">
    <location>
        <begin position="58"/>
        <end position="72"/>
    </location>
</feature>
<organism evidence="3 4">
    <name type="scientific">Polarella glacialis</name>
    <name type="common">Dinoflagellate</name>
    <dbReference type="NCBI Taxonomy" id="89957"/>
    <lineage>
        <taxon>Eukaryota</taxon>
        <taxon>Sar</taxon>
        <taxon>Alveolata</taxon>
        <taxon>Dinophyceae</taxon>
        <taxon>Suessiales</taxon>
        <taxon>Suessiaceae</taxon>
        <taxon>Polarella</taxon>
    </lineage>
</organism>
<sequence length="312" mass="33864">MSRGQGQQANRAPLGKLRRKGKQDVRKAVEVLKTRTGTSTSAKKVFLPPELAGLSALRHQRPPPKQSKRKQQPGRPEKGLSTEVIKKSAADSAAGGLYVKGDVVLLIGEGDFSFALALLKRLGSEGIYMVATVLDTAKELKKKYPEAQAKAKQLVAAGMDVKYGVDGRKLKENLEFSGSFTKVVFNFPHLGTDGADVGGHQELLRDFFVGAASCLEPAAESEVHVSLRGGQPYDSWQVLQMAKATQGQDGLPLMRCDRSVPFCAEHFPGYGHCRTRGDAYAAARGFTDKNVVSGARTHVFKLRTEALRKLKT</sequence>
<dbReference type="GO" id="GO:0070042">
    <property type="term" value="F:rRNA (uridine-N3-)-methyltransferase activity"/>
    <property type="evidence" value="ECO:0007669"/>
    <property type="project" value="InterPro"/>
</dbReference>
<dbReference type="Pfam" id="PF10354">
    <property type="entry name" value="BMT5-like"/>
    <property type="match status" value="1"/>
</dbReference>